<evidence type="ECO:0000256" key="9">
    <source>
        <dbReference type="ARBA" id="ARBA00022676"/>
    </source>
</evidence>
<name>A0A7D9I0R4_PARCT</name>
<evidence type="ECO:0000256" key="13">
    <source>
        <dbReference type="ARBA" id="ARBA00023268"/>
    </source>
</evidence>
<dbReference type="EC" id="3.2.1.33" evidence="6"/>
<dbReference type="InterPro" id="IPR017853">
    <property type="entry name" value="GH"/>
</dbReference>
<sequence length="1527" mass="173877">KNKSCRIERGRWLKFTLSPLLQPYQGKLFCNHPDKGKKFKRSRYQELKWQRSSKCKCDDGDRYAELETHIPGSFRFYFQFSDDGGKKTKKVSGYFVVDPTLSLPDEDHLPLDCIALQTYLAKCLGPLSEWEARLRVAYEAGYNMIHLTPVQELGGSNSAYSLHDQLKLSSSFDESDKKYEFDDLKKMMEKLHRQWKMFFICDIVLNHTANCTPWLKDHPESAYNLANSPHLRPAYVIDDALWKFSSDIARGAYDSEGIPVYINHEEQLGVLHRILSEQILPALNLWEFYGVDVNKVVDDFKAALVQKINSLKNSQSPVSDASVSPEVMIVQDPEYRRLGSTIDIKKAVHWYISTRDTSLNETEWINHCCSSLRVILESLNNKIIHEDIPGHIRTITHNIVSTVRYERIDDKGPHLGYLSKEHPLVNRYFIDLSKDEEDVTEFKESIMYTTHSKFIVAHPGWIMGGSALDDFAAPESFAYLRREVIIWGDSVKLRYGQRPEDAPFLWSHMLEYVKLTASIFHGIRLDNCHSTPIHVAEYFIDEARQVRPDLYVIAELFTESEYTDNVFVNRLGLTSLIREAMSAHDSHEQGRLVYRYGGEPVGAFFHLSGKPMVNGIAHALYMDVTHDNPNPTEVRSVFDSFPTAALVNMACCATGSTRGNDELVPHHVNVVTDNRKYLSWKENNKTAPTNSSVSYLPLDSGMVFARRSLNQLHRMLAKDGYSQVYVDQMSCDIVAVTRHCPEDHATIVLVAHTAFSKPPDHVVPTTENKHIQTFGIKPLHVEGNIDEIILEGRTLVKVDTEEYIKSSDFINGLESHVVEIHEHLTVEQSQFVRVEHKEGSREVYFDSFPPGSVIAFKISLFPHVKEAVDSVRNVISNCCGSEASEWDSVFETLNLADMNRILYRCDAEERADGFGGGVYDIPNYGPFMYCGIQGFMSTMSSIRTNNDLGHPLCQNLREGNWLMDYTAQRLMRFEATKKFAKWLQSVIDHISKLPRYMVPGYFDVFITVVYRRLIEHVLAQMNSFIQNGSVFIKSLAKGSVQLVGSTSSAPLPALSPKLTSLNQKTSSEDSLLTISAGLPHFSVGLWRSWGRDTFISLRGLLLVTGRFQEARDLILAYGGCVRHGLIPNLLNGGTGARYNCRDATWWWLQAIQDYSRMAPSGHEILKCPVTRMYPDDESPPLSPGEVEQPLHDVIQEIMKRHFCGIEFRERNAVPDLERNSQDEAFNVKIGVDRVTGFVFGGNKWNNGTWMDKNGDSHTAGNAGIPATPRDGSSVEIVGLSKSTVRWLADMAKKKIFPFDGVKDDNTGESWSYSEWEKKIQNAFEEKFWISEEPDLKIEGEETGLIHKRGIYKDCYKATYRFTDYQLRPNFPLAMAVAPEMFSPKNAWTALEMIRKRLLGPLGIGTLDPDDWAYDGVYDNSQDSDNYKNARGFNYHQGPEWLWILGPYLRARLHFSKVMGGSRQFAVACDEVKRILSKHHQHLINSPWHGLPELTNVNGSYCKDSCEVQAWSMSCLLDVFYDMEKMME</sequence>
<dbReference type="InterPro" id="IPR008928">
    <property type="entry name" value="6-hairpin_glycosidase_sf"/>
</dbReference>
<dbReference type="Pfam" id="PF06202">
    <property type="entry name" value="GDE_C"/>
    <property type="match status" value="1"/>
</dbReference>
<keyword evidence="11" id="KW-0378">Hydrolase</keyword>
<dbReference type="Gene3D" id="3.20.20.80">
    <property type="entry name" value="Glycosidases"/>
    <property type="match status" value="2"/>
</dbReference>
<dbReference type="NCBIfam" id="TIGR01531">
    <property type="entry name" value="glyc_debranch"/>
    <property type="match status" value="1"/>
</dbReference>
<dbReference type="Proteomes" id="UP001152795">
    <property type="component" value="Unassembled WGS sequence"/>
</dbReference>
<evidence type="ECO:0000259" key="19">
    <source>
        <dbReference type="Pfam" id="PF14701"/>
    </source>
</evidence>
<keyword evidence="14" id="KW-0326">Glycosidase</keyword>
<dbReference type="InterPro" id="IPR032792">
    <property type="entry name" value="AGL_glucanoTrfase"/>
</dbReference>
<dbReference type="GO" id="GO:0005980">
    <property type="term" value="P:glycogen catabolic process"/>
    <property type="evidence" value="ECO:0007669"/>
    <property type="project" value="InterPro"/>
</dbReference>
<dbReference type="InterPro" id="IPR032788">
    <property type="entry name" value="AGL_central"/>
</dbReference>
<feature type="non-terminal residue" evidence="21">
    <location>
        <position position="1527"/>
    </location>
</feature>
<evidence type="ECO:0000256" key="3">
    <source>
        <dbReference type="ARBA" id="ARBA00003530"/>
    </source>
</evidence>
<evidence type="ECO:0000256" key="14">
    <source>
        <dbReference type="ARBA" id="ARBA00023295"/>
    </source>
</evidence>
<dbReference type="FunFam" id="3.20.20.80:FF:000070">
    <property type="entry name" value="GDB1p Glycogen debranching enzyme"/>
    <property type="match status" value="1"/>
</dbReference>
<comment type="function">
    <text evidence="3">Multifunctional enzyme acting as 1,4-alpha-D-glucan:1,4-alpha-D-glucan 4-alpha-D-glycosyltransferase and amylo-1,6-glucosidase in glycogen degradation.</text>
</comment>
<comment type="similarity">
    <text evidence="15">Belongs to the glycogen debranching enzyme family.</text>
</comment>
<keyword evidence="12" id="KW-0320">Glycogen biosynthesis</keyword>
<keyword evidence="13" id="KW-0511">Multifunctional enzyme</keyword>
<dbReference type="SUPFAM" id="SSF48208">
    <property type="entry name" value="Six-hairpin glycosidases"/>
    <property type="match status" value="1"/>
</dbReference>
<dbReference type="GO" id="GO:0005978">
    <property type="term" value="P:glycogen biosynthetic process"/>
    <property type="evidence" value="ECO:0007669"/>
    <property type="project" value="UniProtKB-KW"/>
</dbReference>
<keyword evidence="22" id="KW-1185">Reference proteome</keyword>
<dbReference type="FunFam" id="1.50.10.10:FF:000039">
    <property type="entry name" value="Glycogen debranching enzyme Gdb1, putative"/>
    <property type="match status" value="1"/>
</dbReference>
<gene>
    <name evidence="21" type="ORF">PACLA_8A073340</name>
</gene>
<dbReference type="Pfam" id="PF14702">
    <property type="entry name" value="hGDE_central"/>
    <property type="match status" value="1"/>
</dbReference>
<evidence type="ECO:0000256" key="7">
    <source>
        <dbReference type="ARBA" id="ARBA00020723"/>
    </source>
</evidence>
<keyword evidence="9" id="KW-0328">Glycosyltransferase</keyword>
<evidence type="ECO:0000256" key="10">
    <source>
        <dbReference type="ARBA" id="ARBA00022679"/>
    </source>
</evidence>
<evidence type="ECO:0000256" key="16">
    <source>
        <dbReference type="ARBA" id="ARBA00031477"/>
    </source>
</evidence>
<protein>
    <recommendedName>
        <fullName evidence="7">Glycogen debranching enzyme</fullName>
        <ecNumber evidence="5">2.4.1.25</ecNumber>
        <ecNumber evidence="6">3.2.1.33</ecNumber>
    </recommendedName>
    <alternativeName>
        <fullName evidence="16">Glycogen debrancher</fullName>
    </alternativeName>
</protein>
<feature type="domain" description="Glycogen debranching enzyme central" evidence="20">
    <location>
        <begin position="701"/>
        <end position="970"/>
    </location>
</feature>
<evidence type="ECO:0000259" key="18">
    <source>
        <dbReference type="Pfam" id="PF14699"/>
    </source>
</evidence>
<dbReference type="CDD" id="cd11327">
    <property type="entry name" value="AmyAc_Glg_debranch_2"/>
    <property type="match status" value="1"/>
</dbReference>
<evidence type="ECO:0000256" key="12">
    <source>
        <dbReference type="ARBA" id="ARBA00023056"/>
    </source>
</evidence>
<dbReference type="EC" id="2.4.1.25" evidence="5"/>
<feature type="domain" description="Glycogen debranching enzyme glucanotransferase" evidence="19">
    <location>
        <begin position="108"/>
        <end position="551"/>
    </location>
</feature>
<dbReference type="FunFam" id="3.20.20.80:FF:000108">
    <property type="entry name" value="glycogen debranching enzyme"/>
    <property type="match status" value="1"/>
</dbReference>
<dbReference type="GO" id="GO:0005737">
    <property type="term" value="C:cytoplasm"/>
    <property type="evidence" value="ECO:0007669"/>
    <property type="project" value="UniProtKB-SubCell"/>
</dbReference>
<dbReference type="GO" id="GO:0004135">
    <property type="term" value="F:amylo-alpha-1,6-glucosidase activity"/>
    <property type="evidence" value="ECO:0007669"/>
    <property type="project" value="UniProtKB-EC"/>
</dbReference>
<evidence type="ECO:0000256" key="4">
    <source>
        <dbReference type="ARBA" id="ARBA00004496"/>
    </source>
</evidence>
<dbReference type="SUPFAM" id="SSF51445">
    <property type="entry name" value="(Trans)glycosidases"/>
    <property type="match status" value="1"/>
</dbReference>
<dbReference type="Gene3D" id="1.50.10.10">
    <property type="match status" value="1"/>
</dbReference>
<keyword evidence="10" id="KW-0808">Transferase</keyword>
<evidence type="ECO:0000259" key="20">
    <source>
        <dbReference type="Pfam" id="PF14702"/>
    </source>
</evidence>
<evidence type="ECO:0000313" key="21">
    <source>
        <dbReference type="EMBL" id="CAB3994721.1"/>
    </source>
</evidence>
<evidence type="ECO:0000256" key="15">
    <source>
        <dbReference type="ARBA" id="ARBA00025780"/>
    </source>
</evidence>
<dbReference type="InterPro" id="IPR012341">
    <property type="entry name" value="6hp_glycosidase-like_sf"/>
</dbReference>
<comment type="catalytic activity">
    <reaction evidence="1">
        <text>Transfers a segment of a (1-&gt;4)-alpha-D-glucan to a new position in an acceptor, which may be glucose or a (1-&gt;4)-alpha-D-glucan.</text>
        <dbReference type="EC" id="2.4.1.25"/>
    </reaction>
</comment>
<dbReference type="Pfam" id="PF14699">
    <property type="entry name" value="hGDE_N"/>
    <property type="match status" value="1"/>
</dbReference>
<proteinExistence type="inferred from homology"/>
<dbReference type="InterPro" id="IPR010401">
    <property type="entry name" value="AGL/Gdb1"/>
</dbReference>
<accession>A0A7D9I0R4</accession>
<dbReference type="Pfam" id="PF14701">
    <property type="entry name" value="hDGE_amylase"/>
    <property type="match status" value="1"/>
</dbReference>
<evidence type="ECO:0000256" key="5">
    <source>
        <dbReference type="ARBA" id="ARBA00012560"/>
    </source>
</evidence>
<evidence type="ECO:0000256" key="1">
    <source>
        <dbReference type="ARBA" id="ARBA00000439"/>
    </source>
</evidence>
<dbReference type="EMBL" id="CACRXK020002520">
    <property type="protein sequence ID" value="CAB3994721.1"/>
    <property type="molecule type" value="Genomic_DNA"/>
</dbReference>
<feature type="domain" description="Glycogen debranching enzyme C-terminal" evidence="17">
    <location>
        <begin position="1068"/>
        <end position="1516"/>
    </location>
</feature>
<evidence type="ECO:0000256" key="8">
    <source>
        <dbReference type="ARBA" id="ARBA00022490"/>
    </source>
</evidence>
<comment type="caution">
    <text evidence="21">The sequence shown here is derived from an EMBL/GenBank/DDBJ whole genome shotgun (WGS) entry which is preliminary data.</text>
</comment>
<dbReference type="PANTHER" id="PTHR10569:SF2">
    <property type="entry name" value="GLYCOGEN DEBRANCHING ENZYME"/>
    <property type="match status" value="1"/>
</dbReference>
<keyword evidence="8" id="KW-0963">Cytoplasm</keyword>
<evidence type="ECO:0000259" key="17">
    <source>
        <dbReference type="Pfam" id="PF06202"/>
    </source>
</evidence>
<comment type="subcellular location">
    <subcellularLocation>
        <location evidence="4">Cytoplasm</location>
    </subcellularLocation>
</comment>
<dbReference type="InterPro" id="IPR029436">
    <property type="entry name" value="AGL_euk_N"/>
</dbReference>
<dbReference type="PANTHER" id="PTHR10569">
    <property type="entry name" value="GLYCOGEN DEBRANCHING ENZYME"/>
    <property type="match status" value="1"/>
</dbReference>
<evidence type="ECO:0000256" key="11">
    <source>
        <dbReference type="ARBA" id="ARBA00022801"/>
    </source>
</evidence>
<comment type="catalytic activity">
    <reaction evidence="2">
        <text>Hydrolysis of (1-&gt;6)-alpha-D-glucosidic branch linkages in glycogen phosphorylase limit dextrin.</text>
        <dbReference type="EC" id="3.2.1.33"/>
    </reaction>
</comment>
<dbReference type="InterPro" id="IPR032790">
    <property type="entry name" value="GDE_C"/>
</dbReference>
<evidence type="ECO:0000313" key="22">
    <source>
        <dbReference type="Proteomes" id="UP001152795"/>
    </source>
</evidence>
<feature type="domain" description="Eukaryotic glycogen debranching enzyme N-terminal" evidence="18">
    <location>
        <begin position="15"/>
        <end position="103"/>
    </location>
</feature>
<dbReference type="InterPro" id="IPR006421">
    <property type="entry name" value="Glycogen_debranch_met"/>
</dbReference>
<organism evidence="21 22">
    <name type="scientific">Paramuricea clavata</name>
    <name type="common">Red gorgonian</name>
    <name type="synonym">Violescent sea-whip</name>
    <dbReference type="NCBI Taxonomy" id="317549"/>
    <lineage>
        <taxon>Eukaryota</taxon>
        <taxon>Metazoa</taxon>
        <taxon>Cnidaria</taxon>
        <taxon>Anthozoa</taxon>
        <taxon>Octocorallia</taxon>
        <taxon>Malacalcyonacea</taxon>
        <taxon>Plexauridae</taxon>
        <taxon>Paramuricea</taxon>
    </lineage>
</organism>
<dbReference type="GO" id="GO:0004134">
    <property type="term" value="F:4-alpha-glucanotransferase activity"/>
    <property type="evidence" value="ECO:0007669"/>
    <property type="project" value="UniProtKB-EC"/>
</dbReference>
<evidence type="ECO:0000256" key="2">
    <source>
        <dbReference type="ARBA" id="ARBA00000927"/>
    </source>
</evidence>
<evidence type="ECO:0000256" key="6">
    <source>
        <dbReference type="ARBA" id="ARBA00012778"/>
    </source>
</evidence>
<reference evidence="21" key="1">
    <citation type="submission" date="2020-04" db="EMBL/GenBank/DDBJ databases">
        <authorList>
            <person name="Alioto T."/>
            <person name="Alioto T."/>
            <person name="Gomez Garrido J."/>
        </authorList>
    </citation>
    <scope>NUCLEOTIDE SEQUENCE</scope>
    <source>
        <strain evidence="21">A484AB</strain>
    </source>
</reference>